<dbReference type="RefSeq" id="WP_281453529.1">
    <property type="nucleotide sequence ID" value="NZ_JASAOF010000001.1"/>
</dbReference>
<evidence type="ECO:0000256" key="2">
    <source>
        <dbReference type="ARBA" id="ARBA00023136"/>
    </source>
</evidence>
<keyword evidence="3" id="KW-0812">Transmembrane</keyword>
<dbReference type="EMBL" id="JASAOF010000001">
    <property type="protein sequence ID" value="MDI2027143.1"/>
    <property type="molecule type" value="Genomic_DNA"/>
</dbReference>
<evidence type="ECO:0000256" key="1">
    <source>
        <dbReference type="ARBA" id="ARBA00004370"/>
    </source>
</evidence>
<sequence>MTATDVVDDTGAPAKPKRRPLVPLLVVAILLAATAGVAVLHQRQAAAARLDEARAEATRAAVEHIPEVLSYSHDTLDRDLATAARAVTGPFARDYLELQRTAIRPAATRDRITTRTTLSALGVVTATDDEVVLLAFINQLTTSSRHPTPLIEGARIRVTLTRTPENTWRISTMDTL</sequence>
<organism evidence="4 5">
    <name type="scientific">Saccharopolyspora ipomoeae</name>
    <dbReference type="NCBI Taxonomy" id="3042027"/>
    <lineage>
        <taxon>Bacteria</taxon>
        <taxon>Bacillati</taxon>
        <taxon>Actinomycetota</taxon>
        <taxon>Actinomycetes</taxon>
        <taxon>Pseudonocardiales</taxon>
        <taxon>Pseudonocardiaceae</taxon>
        <taxon>Saccharopolyspora</taxon>
    </lineage>
</organism>
<comment type="subcellular location">
    <subcellularLocation>
        <location evidence="1">Membrane</location>
    </subcellularLocation>
</comment>
<name>A0ABT6PHL3_9PSEU</name>
<dbReference type="Proteomes" id="UP001237595">
    <property type="component" value="Unassembled WGS sequence"/>
</dbReference>
<protein>
    <recommendedName>
        <fullName evidence="6">Mce-associated membrane protein</fullName>
    </recommendedName>
</protein>
<dbReference type="PANTHER" id="PTHR37042">
    <property type="entry name" value="OUTER MEMBRANE PROTEIN RV1973"/>
    <property type="match status" value="1"/>
</dbReference>
<evidence type="ECO:0008006" key="6">
    <source>
        <dbReference type="Google" id="ProtNLM"/>
    </source>
</evidence>
<evidence type="ECO:0000313" key="4">
    <source>
        <dbReference type="EMBL" id="MDI2027143.1"/>
    </source>
</evidence>
<comment type="caution">
    <text evidence="4">The sequence shown here is derived from an EMBL/GenBank/DDBJ whole genome shotgun (WGS) entry which is preliminary data.</text>
</comment>
<dbReference type="PANTHER" id="PTHR37042:SF4">
    <property type="entry name" value="OUTER MEMBRANE PROTEIN RV1973"/>
    <property type="match status" value="1"/>
</dbReference>
<accession>A0ABT6PHL3</accession>
<feature type="transmembrane region" description="Helical" evidence="3">
    <location>
        <begin position="20"/>
        <end position="40"/>
    </location>
</feature>
<evidence type="ECO:0000313" key="5">
    <source>
        <dbReference type="Proteomes" id="UP001237595"/>
    </source>
</evidence>
<gene>
    <name evidence="4" type="ORF">QFW96_00915</name>
</gene>
<proteinExistence type="predicted"/>
<reference evidence="4 5" key="1">
    <citation type="submission" date="2023-04" db="EMBL/GenBank/DDBJ databases">
        <title>Draft genome sequence of Saccharopolyspora sp. TS4A08 isolated from sweet potato rhizospheric soil.</title>
        <authorList>
            <person name="Suksaard P."/>
            <person name="Duangmal K."/>
        </authorList>
    </citation>
    <scope>NUCLEOTIDE SEQUENCE [LARGE SCALE GENOMIC DNA]</scope>
    <source>
        <strain evidence="4 5">TS4A08</strain>
    </source>
</reference>
<keyword evidence="5" id="KW-1185">Reference proteome</keyword>
<keyword evidence="3" id="KW-1133">Transmembrane helix</keyword>
<evidence type="ECO:0000256" key="3">
    <source>
        <dbReference type="SAM" id="Phobius"/>
    </source>
</evidence>
<keyword evidence="2 3" id="KW-0472">Membrane</keyword>